<sequence length="1064" mass="119814">MTQLDPSKAECSWMDERRGRDRTHRTSESRGEREQESGYFSPDREVMMEEAKKRSYRYYERGHPLPSNYVAEPKACVPYRNVNLGTPSQRRNPETYVQEIWRSESPERYTYHSNFRQGADSQNNSPTRHSSVSPDRYKLAKSPVGTQRRSSLSRSQARSHDSSPPPSHGRSRHTSSRSSPSRRRESVASRTASPPRATPSHRHADAFHLQNGVCDDQRRCSRDLRSPSQSSNLHSLDSEKLYRNLECISRRGSSAIQRHSYEGSQASPRTRTAVNSPADTRNSRELSPSRNGYSTHSHTPQREPQSRDSRPSPTQGSWQGSSHSLLSLPTSRCSSSRRGADPQMLGGSLSLAITEPVKGHEGNNQVSGERSRSTVRRGMEALLICEPKKAAVETEEVGMTMDDYIVLADIPTIQLESEEESPGLRRRNQSPSPYEIDIYSPRLESDERGRGRERGRERREKCRDSENTRSSQRQPAASLHSQSSENLSGRHISSKAEERALPEHPQTQGRRHWFVLGDTSLRYYRDADAEESDDLDGEINLTSCVNVSDCDVEKNYGLQIQTKRAVFTLSITTSRIRRNWVKLLKQAIQNNAHQSDTGGEKENPLSRRPSSCQPPARFTCEDSGYDPTTSTSGATASNPHQADHHRHQTADRDLDVSPSSQREEGEGWDHEQAKRLEERNKWFEEGVPFSEMGSRWDSMDLKRGRVLVPVSETVDSDVSRKWVEFETLTFRDMSPESLIEAQAYQSSPEEAERPATGSQTDISSPSVNGAQTIQTNKEEALQREAVSLRKQVESVKRERAATGVGVDSPCGPGAPCRARLEAVEAAHRKALQELQETNARVIGELEERSDRMLREESQAAARAVAALRAAHAEELEREAERTRRLTGGAGQPDASRGGHTPRADASPGELDVLSERYAQKCLELRRAEQNGRDREAELDLRESELEQLRRENQELKARLAEEISRMRHFITGQRLDTASVGSAGRTASELETLLRAKDNEVQYLKQEVGCLQSEVQRKQRPTSVYKEAYVERSDARGRCQLETGSLNEHLRLANAALQEDARPT</sequence>
<dbReference type="GO" id="GO:1900026">
    <property type="term" value="P:positive regulation of substrate adhesion-dependent cell spreading"/>
    <property type="evidence" value="ECO:0007669"/>
    <property type="project" value="TreeGrafter"/>
</dbReference>
<evidence type="ECO:0000256" key="1">
    <source>
        <dbReference type="SAM" id="Coils"/>
    </source>
</evidence>
<feature type="compositionally biased region" description="Polar residues" evidence="2">
    <location>
        <begin position="311"/>
        <end position="337"/>
    </location>
</feature>
<dbReference type="SUPFAM" id="SSF50729">
    <property type="entry name" value="PH domain-like"/>
    <property type="match status" value="1"/>
</dbReference>
<feature type="compositionally biased region" description="Polar residues" evidence="2">
    <location>
        <begin position="756"/>
        <end position="768"/>
    </location>
</feature>
<accession>A0A4Z2J088</accession>
<feature type="region of interest" description="Disordered" evidence="2">
    <location>
        <begin position="417"/>
        <end position="512"/>
    </location>
</feature>
<dbReference type="PROSITE" id="PS50003">
    <property type="entry name" value="PH_DOMAIN"/>
    <property type="match status" value="1"/>
</dbReference>
<feature type="coiled-coil region" evidence="1">
    <location>
        <begin position="910"/>
        <end position="1007"/>
    </location>
</feature>
<feature type="compositionally biased region" description="Polar residues" evidence="2">
    <location>
        <begin position="626"/>
        <end position="640"/>
    </location>
</feature>
<dbReference type="SMART" id="SM00233">
    <property type="entry name" value="PH"/>
    <property type="match status" value="1"/>
</dbReference>
<dbReference type="Proteomes" id="UP000314294">
    <property type="component" value="Unassembled WGS sequence"/>
</dbReference>
<feature type="region of interest" description="Disordered" evidence="2">
    <location>
        <begin position="254"/>
        <end position="374"/>
    </location>
</feature>
<organism evidence="4 5">
    <name type="scientific">Liparis tanakae</name>
    <name type="common">Tanaka's snailfish</name>
    <dbReference type="NCBI Taxonomy" id="230148"/>
    <lineage>
        <taxon>Eukaryota</taxon>
        <taxon>Metazoa</taxon>
        <taxon>Chordata</taxon>
        <taxon>Craniata</taxon>
        <taxon>Vertebrata</taxon>
        <taxon>Euteleostomi</taxon>
        <taxon>Actinopterygii</taxon>
        <taxon>Neopterygii</taxon>
        <taxon>Teleostei</taxon>
        <taxon>Neoteleostei</taxon>
        <taxon>Acanthomorphata</taxon>
        <taxon>Eupercaria</taxon>
        <taxon>Perciformes</taxon>
        <taxon>Cottioidei</taxon>
        <taxon>Cottales</taxon>
        <taxon>Liparidae</taxon>
        <taxon>Liparis</taxon>
    </lineage>
</organism>
<feature type="region of interest" description="Disordered" evidence="2">
    <location>
        <begin position="592"/>
        <end position="673"/>
    </location>
</feature>
<comment type="caution">
    <text evidence="4">The sequence shown here is derived from an EMBL/GenBank/DDBJ whole genome shotgun (WGS) entry which is preliminary data.</text>
</comment>
<dbReference type="PANTHER" id="PTHR17271:SF14">
    <property type="entry name" value="TRIO AND F-ACTIN-BINDING PROTEIN-LIKE ISOFORM X1"/>
    <property type="match status" value="1"/>
</dbReference>
<feature type="compositionally biased region" description="Polar residues" evidence="2">
    <location>
        <begin position="111"/>
        <end position="133"/>
    </location>
</feature>
<protein>
    <submittedName>
        <fullName evidence="4">TRIO and F-actin-binding protein</fullName>
    </submittedName>
</protein>
<feature type="domain" description="PH" evidence="3">
    <location>
        <begin position="494"/>
        <end position="589"/>
    </location>
</feature>
<keyword evidence="1" id="KW-0175">Coiled coil</keyword>
<feature type="coiled-coil region" evidence="1">
    <location>
        <begin position="778"/>
        <end position="851"/>
    </location>
</feature>
<feature type="compositionally biased region" description="Basic and acidic residues" evidence="2">
    <location>
        <begin position="300"/>
        <end position="310"/>
    </location>
</feature>
<dbReference type="InterPro" id="IPR001849">
    <property type="entry name" value="PH_domain"/>
</dbReference>
<feature type="compositionally biased region" description="Basic and acidic residues" evidence="2">
    <location>
        <begin position="648"/>
        <end position="673"/>
    </location>
</feature>
<dbReference type="EMBL" id="SRLO01000032">
    <property type="protein sequence ID" value="TNN83586.1"/>
    <property type="molecule type" value="Genomic_DNA"/>
</dbReference>
<gene>
    <name evidence="4" type="primary">TRIOBP</name>
    <name evidence="4" type="ORF">EYF80_006104</name>
</gene>
<reference evidence="4 5" key="1">
    <citation type="submission" date="2019-03" db="EMBL/GenBank/DDBJ databases">
        <title>First draft genome of Liparis tanakae, snailfish: a comprehensive survey of snailfish specific genes.</title>
        <authorList>
            <person name="Kim W."/>
            <person name="Song I."/>
            <person name="Jeong J.-H."/>
            <person name="Kim D."/>
            <person name="Kim S."/>
            <person name="Ryu S."/>
            <person name="Song J.Y."/>
            <person name="Lee S.K."/>
        </authorList>
    </citation>
    <scope>NUCLEOTIDE SEQUENCE [LARGE SCALE GENOMIC DNA]</scope>
    <source>
        <tissue evidence="4">Muscle</tissue>
    </source>
</reference>
<evidence type="ECO:0000313" key="4">
    <source>
        <dbReference type="EMBL" id="TNN83586.1"/>
    </source>
</evidence>
<name>A0A4Z2J088_9TELE</name>
<feature type="region of interest" description="Disordered" evidence="2">
    <location>
        <begin position="111"/>
        <end position="209"/>
    </location>
</feature>
<dbReference type="GO" id="GO:0015629">
    <property type="term" value="C:actin cytoskeleton"/>
    <property type="evidence" value="ECO:0007669"/>
    <property type="project" value="TreeGrafter"/>
</dbReference>
<dbReference type="InterPro" id="IPR011993">
    <property type="entry name" value="PH-like_dom_sf"/>
</dbReference>
<dbReference type="AlphaFoldDB" id="A0A4Z2J088"/>
<proteinExistence type="predicted"/>
<evidence type="ECO:0000313" key="5">
    <source>
        <dbReference type="Proteomes" id="UP000314294"/>
    </source>
</evidence>
<evidence type="ECO:0000259" key="3">
    <source>
        <dbReference type="PROSITE" id="PS50003"/>
    </source>
</evidence>
<feature type="region of interest" description="Disordered" evidence="2">
    <location>
        <begin position="1"/>
        <end position="43"/>
    </location>
</feature>
<evidence type="ECO:0000256" key="2">
    <source>
        <dbReference type="SAM" id="MobiDB-lite"/>
    </source>
</evidence>
<feature type="compositionally biased region" description="Basic and acidic residues" evidence="2">
    <location>
        <begin position="14"/>
        <end position="43"/>
    </location>
</feature>
<feature type="compositionally biased region" description="Polar residues" evidence="2">
    <location>
        <begin position="468"/>
        <end position="487"/>
    </location>
</feature>
<feature type="region of interest" description="Disordered" evidence="2">
    <location>
        <begin position="877"/>
        <end position="910"/>
    </location>
</feature>
<dbReference type="GO" id="GO:0051015">
    <property type="term" value="F:actin filament binding"/>
    <property type="evidence" value="ECO:0007669"/>
    <property type="project" value="TreeGrafter"/>
</dbReference>
<dbReference type="PANTHER" id="PTHR17271">
    <property type="entry name" value="PLECKSTRIN HOMOLOGY PH DOMAIN-CONTAINING PROTEIN"/>
    <property type="match status" value="1"/>
</dbReference>
<dbReference type="Pfam" id="PF00169">
    <property type="entry name" value="PH"/>
    <property type="match status" value="1"/>
</dbReference>
<dbReference type="OrthoDB" id="9942268at2759"/>
<feature type="compositionally biased region" description="Basic and acidic residues" evidence="2">
    <location>
        <begin position="443"/>
        <end position="467"/>
    </location>
</feature>
<feature type="compositionally biased region" description="Polar residues" evidence="2">
    <location>
        <begin position="254"/>
        <end position="298"/>
    </location>
</feature>
<dbReference type="InterPro" id="IPR052223">
    <property type="entry name" value="Actin_Cytoskeleton_Reg"/>
</dbReference>
<feature type="region of interest" description="Disordered" evidence="2">
    <location>
        <begin position="741"/>
        <end position="768"/>
    </location>
</feature>
<keyword evidence="5" id="KW-1185">Reference proteome</keyword>
<dbReference type="Gene3D" id="2.30.29.30">
    <property type="entry name" value="Pleckstrin-homology domain (PH domain)/Phosphotyrosine-binding domain (PTB)"/>
    <property type="match status" value="1"/>
</dbReference>